<sequence>MGRINSQDFINELIFCLNAKDTVKAKALLQFASDANVDVQVQKQALAELAKGPENVVFPLLEYLTKIEISNTAVQENLYDLILDKAYGNTNLVTEYITSNEKKTRIQFIRAAGDLFLEETIPVLIQVVQSETDPEIITPAINSLAAFRKPEHLELFSSFTTHSNPDIIRAAIFAIGALSNPQAADTLISFLCEDETVNKLVVQALAEKQDLYDLEKITHLLSSPVTIIRDTAIDELINMGKKATPLLTKAFQNAEADYMVHLITTLGYIKDQAAIPAIMNIINTQPKDANIRQAAYEAMERIPSPRTAICLVQGLQDPEESVRMSAARAVDKNLSKPLVAGLKNIIREKSPEAMSTVETLIDTNATNIFNFLVDEESFRELAETHIAEKASPSTRKAFIKNMAAIGQVEFAKTVAANITGTNQAESSSSMKIVVVDDSKMMLKLYQNKLSLLGLACEIFHRPEDALKRIRSQKTDLVITDLNMPNISGLELTTEIRRKFTRTDLPILMITTQSDFVEEKQGDVDVNESLLKKSGINKILHKPFNDTEFKESVFKLLSTGSNEKESHKTGV</sequence>
<dbReference type="Pfam" id="PF13646">
    <property type="entry name" value="HEAT_2"/>
    <property type="match status" value="2"/>
</dbReference>
<dbReference type="InterPro" id="IPR050595">
    <property type="entry name" value="Bact_response_regulator"/>
</dbReference>
<evidence type="ECO:0000313" key="4">
    <source>
        <dbReference type="EMBL" id="NWH04009.1"/>
    </source>
</evidence>
<dbReference type="Proteomes" id="UP000553343">
    <property type="component" value="Unassembled WGS sequence"/>
</dbReference>
<feature type="domain" description="Response regulatory" evidence="3">
    <location>
        <begin position="431"/>
        <end position="556"/>
    </location>
</feature>
<reference evidence="4 5" key="1">
    <citation type="submission" date="2020-06" db="EMBL/GenBank/DDBJ databases">
        <title>High-quality draft genome of sulfate reducer Desulfobacter latus type strain AcrS2 isolated from marine sediment.</title>
        <authorList>
            <person name="Hoppe M."/>
            <person name="Larsen C.K."/>
            <person name="Marshall I.P.G."/>
            <person name="Schramm A."/>
            <person name="Marietou A.G."/>
        </authorList>
    </citation>
    <scope>NUCLEOTIDE SEQUENCE [LARGE SCALE GENOMIC DNA]</scope>
    <source>
        <strain evidence="4 5">AcRS2</strain>
    </source>
</reference>
<dbReference type="PANTHER" id="PTHR44591:SF3">
    <property type="entry name" value="RESPONSE REGULATORY DOMAIN-CONTAINING PROTEIN"/>
    <property type="match status" value="1"/>
</dbReference>
<proteinExistence type="predicted"/>
<keyword evidence="1 2" id="KW-0597">Phosphoprotein</keyword>
<dbReference type="Gene3D" id="3.40.50.2300">
    <property type="match status" value="1"/>
</dbReference>
<dbReference type="Pfam" id="PF00072">
    <property type="entry name" value="Response_reg"/>
    <property type="match status" value="1"/>
</dbReference>
<dbReference type="PANTHER" id="PTHR44591">
    <property type="entry name" value="STRESS RESPONSE REGULATOR PROTEIN 1"/>
    <property type="match status" value="1"/>
</dbReference>
<dbReference type="Gene3D" id="1.25.10.10">
    <property type="entry name" value="Leucine-rich Repeat Variant"/>
    <property type="match status" value="2"/>
</dbReference>
<evidence type="ECO:0000313" key="5">
    <source>
        <dbReference type="Proteomes" id="UP000553343"/>
    </source>
</evidence>
<evidence type="ECO:0000256" key="1">
    <source>
        <dbReference type="ARBA" id="ARBA00022553"/>
    </source>
</evidence>
<dbReference type="InterPro" id="IPR016024">
    <property type="entry name" value="ARM-type_fold"/>
</dbReference>
<accession>A0A850SS87</accession>
<dbReference type="PROSITE" id="PS50110">
    <property type="entry name" value="RESPONSE_REGULATORY"/>
    <property type="match status" value="1"/>
</dbReference>
<dbReference type="EMBL" id="JACADJ010000006">
    <property type="protein sequence ID" value="NWH04009.1"/>
    <property type="molecule type" value="Genomic_DNA"/>
</dbReference>
<name>A0A850SS87_9BACT</name>
<protein>
    <submittedName>
        <fullName evidence="4">Response regulator</fullName>
    </submittedName>
</protein>
<dbReference type="InterPro" id="IPR011006">
    <property type="entry name" value="CheY-like_superfamily"/>
</dbReference>
<dbReference type="GO" id="GO:0000160">
    <property type="term" value="P:phosphorelay signal transduction system"/>
    <property type="evidence" value="ECO:0007669"/>
    <property type="project" value="InterPro"/>
</dbReference>
<dbReference type="InterPro" id="IPR011989">
    <property type="entry name" value="ARM-like"/>
</dbReference>
<feature type="modified residue" description="4-aspartylphosphate" evidence="2">
    <location>
        <position position="480"/>
    </location>
</feature>
<dbReference type="SUPFAM" id="SSF48371">
    <property type="entry name" value="ARM repeat"/>
    <property type="match status" value="1"/>
</dbReference>
<evidence type="ECO:0000256" key="2">
    <source>
        <dbReference type="PROSITE-ProRule" id="PRU00169"/>
    </source>
</evidence>
<organism evidence="4 5">
    <name type="scientific">Desulfobacter latus</name>
    <dbReference type="NCBI Taxonomy" id="2292"/>
    <lineage>
        <taxon>Bacteria</taxon>
        <taxon>Pseudomonadati</taxon>
        <taxon>Thermodesulfobacteriota</taxon>
        <taxon>Desulfobacteria</taxon>
        <taxon>Desulfobacterales</taxon>
        <taxon>Desulfobacteraceae</taxon>
        <taxon>Desulfobacter</taxon>
    </lineage>
</organism>
<dbReference type="SUPFAM" id="SSF52172">
    <property type="entry name" value="CheY-like"/>
    <property type="match status" value="1"/>
</dbReference>
<dbReference type="SMART" id="SM00448">
    <property type="entry name" value="REC"/>
    <property type="match status" value="1"/>
</dbReference>
<comment type="caution">
    <text evidence="4">The sequence shown here is derived from an EMBL/GenBank/DDBJ whole genome shotgun (WGS) entry which is preliminary data.</text>
</comment>
<evidence type="ECO:0000259" key="3">
    <source>
        <dbReference type="PROSITE" id="PS50110"/>
    </source>
</evidence>
<dbReference type="AlphaFoldDB" id="A0A850SS87"/>
<keyword evidence="5" id="KW-1185">Reference proteome</keyword>
<dbReference type="RefSeq" id="WP_178365455.1">
    <property type="nucleotide sequence ID" value="NZ_JACADJ010000006.1"/>
</dbReference>
<gene>
    <name evidence="4" type="ORF">HXW94_03215</name>
</gene>
<dbReference type="InterPro" id="IPR001789">
    <property type="entry name" value="Sig_transdc_resp-reg_receiver"/>
</dbReference>